<sequence length="410" mass="45455">MARLITPVVLVVLPGSRKAYGCVNIDNDDDKKDCPIKKVDRKGSRYVEYKAIKDEAGKIHLRNDLEKLPDDRGFKEFEGMPVESFAATLLKGCGWNGVVGTKKKDRPIKLDRKGLGYAEYEAQMINAVKEGEANKVVIRRKRSREEEDLWLVSGIRVRFVSQELKDGSLFFREGVVFDVVGLTGMCDVEMDDTREVIRGVQPEFLENVLPRVGGWVVVLLAKDDLRNAYEKCNDISQESRALIDGFFKEGSAKDYELNLSIITCIEPSSSTPNPVRIIPCPAGVVQRAKLLKESVFILDSNGALMSTQEYMQKVVVDVGKLEQVVAIVKSCSPNALGDLNVTMKDLSGTIPGTVHHKVIGEGGYAKDITVGAAMILANVSIFTSKPLEHYLNITMRNVVKVFRKDTVSLV</sequence>
<organism evidence="6 7">
    <name type="scientific">Tanacetum coccineum</name>
    <dbReference type="NCBI Taxonomy" id="301880"/>
    <lineage>
        <taxon>Eukaryota</taxon>
        <taxon>Viridiplantae</taxon>
        <taxon>Streptophyta</taxon>
        <taxon>Embryophyta</taxon>
        <taxon>Tracheophyta</taxon>
        <taxon>Spermatophyta</taxon>
        <taxon>Magnoliopsida</taxon>
        <taxon>eudicotyledons</taxon>
        <taxon>Gunneridae</taxon>
        <taxon>Pentapetalae</taxon>
        <taxon>asterids</taxon>
        <taxon>campanulids</taxon>
        <taxon>Asterales</taxon>
        <taxon>Asteraceae</taxon>
        <taxon>Asteroideae</taxon>
        <taxon>Anthemideae</taxon>
        <taxon>Anthemidinae</taxon>
        <taxon>Tanacetum</taxon>
    </lineage>
</organism>
<dbReference type="InterPro" id="IPR058570">
    <property type="entry name" value="HROB_OB"/>
</dbReference>
<proteinExistence type="predicted"/>
<keyword evidence="2" id="KW-0539">Nucleus</keyword>
<reference evidence="6" key="1">
    <citation type="journal article" date="2022" name="Int. J. Mol. Sci.">
        <title>Draft Genome of Tanacetum Coccineum: Genomic Comparison of Closely Related Tanacetum-Family Plants.</title>
        <authorList>
            <person name="Yamashiro T."/>
            <person name="Shiraishi A."/>
            <person name="Nakayama K."/>
            <person name="Satake H."/>
        </authorList>
    </citation>
    <scope>NUCLEOTIDE SEQUENCE</scope>
</reference>
<evidence type="ECO:0000259" key="4">
    <source>
        <dbReference type="Pfam" id="PF12656"/>
    </source>
</evidence>
<evidence type="ECO:0000259" key="5">
    <source>
        <dbReference type="Pfam" id="PF15072"/>
    </source>
</evidence>
<dbReference type="InterPro" id="IPR028045">
    <property type="entry name" value="HROB"/>
</dbReference>
<feature type="signal peptide" evidence="3">
    <location>
        <begin position="1"/>
        <end position="21"/>
    </location>
</feature>
<comment type="subcellular location">
    <subcellularLocation>
        <location evidence="1">Nucleus</location>
    </subcellularLocation>
</comment>
<evidence type="ECO:0000256" key="2">
    <source>
        <dbReference type="ARBA" id="ARBA00023242"/>
    </source>
</evidence>
<dbReference type="PANTHER" id="PTHR14523">
    <property type="entry name" value="UNCHARACTERIZED PROTEIN C17ORF53 HOMOLOG"/>
    <property type="match status" value="1"/>
</dbReference>
<feature type="chain" id="PRO_5046777076" evidence="3">
    <location>
        <begin position="22"/>
        <end position="410"/>
    </location>
</feature>
<dbReference type="InterPro" id="IPR026822">
    <property type="entry name" value="Spp2/MOS2_G-patch"/>
</dbReference>
<dbReference type="Proteomes" id="UP001151760">
    <property type="component" value="Unassembled WGS sequence"/>
</dbReference>
<comment type="caution">
    <text evidence="6">The sequence shown here is derived from an EMBL/GenBank/DDBJ whole genome shotgun (WGS) entry which is preliminary data.</text>
</comment>
<name>A0ABQ5IWP8_9ASTR</name>
<evidence type="ECO:0000256" key="3">
    <source>
        <dbReference type="SAM" id="SignalP"/>
    </source>
</evidence>
<dbReference type="Pfam" id="PF12656">
    <property type="entry name" value="G-patch_2"/>
    <property type="match status" value="1"/>
</dbReference>
<feature type="domain" description="Spp2/MOS2 G-patch" evidence="4">
    <location>
        <begin position="69"/>
        <end position="106"/>
    </location>
</feature>
<feature type="domain" description="Homologous recombination OB-fold protein OB-fold" evidence="5">
    <location>
        <begin position="320"/>
        <end position="404"/>
    </location>
</feature>
<evidence type="ECO:0000313" key="7">
    <source>
        <dbReference type="Proteomes" id="UP001151760"/>
    </source>
</evidence>
<accession>A0ABQ5IWP8</accession>
<evidence type="ECO:0000313" key="6">
    <source>
        <dbReference type="EMBL" id="GJU03748.1"/>
    </source>
</evidence>
<keyword evidence="3" id="KW-0732">Signal</keyword>
<dbReference type="Pfam" id="PF15072">
    <property type="entry name" value="HROB"/>
    <property type="match status" value="1"/>
</dbReference>
<protein>
    <submittedName>
        <fullName evidence="6">Uncharacterized protein</fullName>
    </submittedName>
</protein>
<dbReference type="EMBL" id="BQNB010021184">
    <property type="protein sequence ID" value="GJU03748.1"/>
    <property type="molecule type" value="Genomic_DNA"/>
</dbReference>
<gene>
    <name evidence="6" type="ORF">Tco_1114086</name>
</gene>
<keyword evidence="7" id="KW-1185">Reference proteome</keyword>
<reference evidence="6" key="2">
    <citation type="submission" date="2022-01" db="EMBL/GenBank/DDBJ databases">
        <authorList>
            <person name="Yamashiro T."/>
            <person name="Shiraishi A."/>
            <person name="Satake H."/>
            <person name="Nakayama K."/>
        </authorList>
    </citation>
    <scope>NUCLEOTIDE SEQUENCE</scope>
</reference>
<evidence type="ECO:0000256" key="1">
    <source>
        <dbReference type="ARBA" id="ARBA00004123"/>
    </source>
</evidence>
<dbReference type="PANTHER" id="PTHR14523:SF1">
    <property type="entry name" value="HOMOLOGOUS RECOMBINATION OB-FOLD PROTEIN"/>
    <property type="match status" value="1"/>
</dbReference>